<dbReference type="AlphaFoldDB" id="A0A9P4R4Z7"/>
<dbReference type="GO" id="GO:0019509">
    <property type="term" value="P:L-methionine salvage from methylthioadenosine"/>
    <property type="evidence" value="ECO:0007669"/>
    <property type="project" value="TreeGrafter"/>
</dbReference>
<name>A0A9P4R4Z7_9PLEO</name>
<dbReference type="Proteomes" id="UP000799444">
    <property type="component" value="Unassembled WGS sequence"/>
</dbReference>
<accession>A0A9P4R4Z7</accession>
<gene>
    <name evidence="4" type="ORF">EJ04DRAFT_561917</name>
</gene>
<comment type="caution">
    <text evidence="4">The sequence shown here is derived from an EMBL/GenBank/DDBJ whole genome shotgun (WGS) entry which is preliminary data.</text>
</comment>
<dbReference type="InterPro" id="IPR000649">
    <property type="entry name" value="IF-2B-related"/>
</dbReference>
<evidence type="ECO:0000256" key="3">
    <source>
        <dbReference type="SAM" id="MobiDB-lite"/>
    </source>
</evidence>
<evidence type="ECO:0000256" key="2">
    <source>
        <dbReference type="RuleBase" id="RU003814"/>
    </source>
</evidence>
<keyword evidence="4" id="KW-0808">Transferase</keyword>
<dbReference type="GO" id="GO:0016740">
    <property type="term" value="F:transferase activity"/>
    <property type="evidence" value="ECO:0007669"/>
    <property type="project" value="UniProtKB-KW"/>
</dbReference>
<dbReference type="Gene3D" id="3.40.50.10470">
    <property type="entry name" value="Translation initiation factor eif-2b, domain 2"/>
    <property type="match status" value="1"/>
</dbReference>
<sequence length="381" mass="41816">MVFSMDSSERRKIEDIHYNKSYEVELIYAINALQTDYQSGARELANNAVEYLRVVILAAWPGPRSIDEWWTLSIEAAKKLIEARPAMSVAMKAALVHALEEIALGWHIDSRMADFMNDTRPDKKGVKGTDLADTVNMKLDQVLKERKEVTQKLAQGFATWMETSHRTNRNPDHPIKILTLSNSSTIRASLFAFLTKTSLPISLTILESRPRCEGVDLANQLLASLTPTQQSNISILVAPDAAIGTLMPGKDCVLLGADGIAGSGWTSNKTGSAAAAMLGYLHGVPVWVLSESDKIVAAGEDGEARSSGGESHPAEELAGAWSSGGKGVVLMRNVEVYGHWFEDVDPKYITGWYTELGEMGREQIREVSAETWTRYKAVFGD</sequence>
<dbReference type="PANTHER" id="PTHR43475">
    <property type="entry name" value="METHYLTHIORIBOSE-1-PHOSPHATE ISOMERASE"/>
    <property type="match status" value="1"/>
</dbReference>
<protein>
    <submittedName>
        <fullName evidence="4">Nagb/rpia/CoA transferase-like protein</fullName>
    </submittedName>
</protein>
<comment type="similarity">
    <text evidence="1 2">Belongs to the eIF-2B alpha/beta/delta subunits family.</text>
</comment>
<reference evidence="4" key="1">
    <citation type="journal article" date="2020" name="Stud. Mycol.">
        <title>101 Dothideomycetes genomes: a test case for predicting lifestyles and emergence of pathogens.</title>
        <authorList>
            <person name="Haridas S."/>
            <person name="Albert R."/>
            <person name="Binder M."/>
            <person name="Bloem J."/>
            <person name="Labutti K."/>
            <person name="Salamov A."/>
            <person name="Andreopoulos B."/>
            <person name="Baker S."/>
            <person name="Barry K."/>
            <person name="Bills G."/>
            <person name="Bluhm B."/>
            <person name="Cannon C."/>
            <person name="Castanera R."/>
            <person name="Culley D."/>
            <person name="Daum C."/>
            <person name="Ezra D."/>
            <person name="Gonzalez J."/>
            <person name="Henrissat B."/>
            <person name="Kuo A."/>
            <person name="Liang C."/>
            <person name="Lipzen A."/>
            <person name="Lutzoni F."/>
            <person name="Magnuson J."/>
            <person name="Mondo S."/>
            <person name="Nolan M."/>
            <person name="Ohm R."/>
            <person name="Pangilinan J."/>
            <person name="Park H.-J."/>
            <person name="Ramirez L."/>
            <person name="Alfaro M."/>
            <person name="Sun H."/>
            <person name="Tritt A."/>
            <person name="Yoshinaga Y."/>
            <person name="Zwiers L.-H."/>
            <person name="Turgeon B."/>
            <person name="Goodwin S."/>
            <person name="Spatafora J."/>
            <person name="Crous P."/>
            <person name="Grigoriev I."/>
        </authorList>
    </citation>
    <scope>NUCLEOTIDE SEQUENCE</scope>
    <source>
        <strain evidence="4">CBS 125425</strain>
    </source>
</reference>
<dbReference type="InterPro" id="IPR042529">
    <property type="entry name" value="IF_2B-like_C"/>
</dbReference>
<evidence type="ECO:0000313" key="4">
    <source>
        <dbReference type="EMBL" id="KAF2737051.1"/>
    </source>
</evidence>
<dbReference type="OrthoDB" id="206213at2759"/>
<evidence type="ECO:0000256" key="1">
    <source>
        <dbReference type="ARBA" id="ARBA00007251"/>
    </source>
</evidence>
<feature type="region of interest" description="Disordered" evidence="3">
    <location>
        <begin position="299"/>
        <end position="318"/>
    </location>
</feature>
<dbReference type="Pfam" id="PF01008">
    <property type="entry name" value="IF-2B"/>
    <property type="match status" value="1"/>
</dbReference>
<dbReference type="GO" id="GO:0046523">
    <property type="term" value="F:S-methyl-5-thioribose-1-phosphate isomerase activity"/>
    <property type="evidence" value="ECO:0007669"/>
    <property type="project" value="TreeGrafter"/>
</dbReference>
<dbReference type="PANTHER" id="PTHR43475:SF3">
    <property type="entry name" value="TRANSLATION INITIATION FACTOR EIF-2B SUBUNIT FAMILY PROTEIN (AFU_ORTHOLOGUE AFUA_2G14290)"/>
    <property type="match status" value="1"/>
</dbReference>
<dbReference type="EMBL" id="ML996119">
    <property type="protein sequence ID" value="KAF2737051.1"/>
    <property type="molecule type" value="Genomic_DNA"/>
</dbReference>
<dbReference type="InterPro" id="IPR037171">
    <property type="entry name" value="NagB/RpiA_transferase-like"/>
</dbReference>
<evidence type="ECO:0000313" key="5">
    <source>
        <dbReference type="Proteomes" id="UP000799444"/>
    </source>
</evidence>
<organism evidence="4 5">
    <name type="scientific">Polyplosphaeria fusca</name>
    <dbReference type="NCBI Taxonomy" id="682080"/>
    <lineage>
        <taxon>Eukaryota</taxon>
        <taxon>Fungi</taxon>
        <taxon>Dikarya</taxon>
        <taxon>Ascomycota</taxon>
        <taxon>Pezizomycotina</taxon>
        <taxon>Dothideomycetes</taxon>
        <taxon>Pleosporomycetidae</taxon>
        <taxon>Pleosporales</taxon>
        <taxon>Tetraplosphaeriaceae</taxon>
        <taxon>Polyplosphaeria</taxon>
    </lineage>
</organism>
<proteinExistence type="inferred from homology"/>
<dbReference type="SUPFAM" id="SSF100950">
    <property type="entry name" value="NagB/RpiA/CoA transferase-like"/>
    <property type="match status" value="1"/>
</dbReference>
<keyword evidence="5" id="KW-1185">Reference proteome</keyword>